<organism evidence="1 2">
    <name type="scientific">Jannaschia faecimaris</name>
    <dbReference type="NCBI Taxonomy" id="1244108"/>
    <lineage>
        <taxon>Bacteria</taxon>
        <taxon>Pseudomonadati</taxon>
        <taxon>Pseudomonadota</taxon>
        <taxon>Alphaproteobacteria</taxon>
        <taxon>Rhodobacterales</taxon>
        <taxon>Roseobacteraceae</taxon>
        <taxon>Jannaschia</taxon>
    </lineage>
</organism>
<evidence type="ECO:0000313" key="2">
    <source>
        <dbReference type="Proteomes" id="UP000198914"/>
    </source>
</evidence>
<reference evidence="2" key="1">
    <citation type="submission" date="2016-10" db="EMBL/GenBank/DDBJ databases">
        <authorList>
            <person name="Varghese N."/>
            <person name="Submissions S."/>
        </authorList>
    </citation>
    <scope>NUCLEOTIDE SEQUENCE [LARGE SCALE GENOMIC DNA]</scope>
    <source>
        <strain evidence="2">DSM 100420</strain>
    </source>
</reference>
<name>A0A1H3RAH2_9RHOB</name>
<gene>
    <name evidence="1" type="ORF">SAMN05444004_10837</name>
</gene>
<protein>
    <submittedName>
        <fullName evidence="1">Uncharacterized protein</fullName>
    </submittedName>
</protein>
<dbReference type="Proteomes" id="UP000198914">
    <property type="component" value="Unassembled WGS sequence"/>
</dbReference>
<keyword evidence="2" id="KW-1185">Reference proteome</keyword>
<dbReference type="AlphaFoldDB" id="A0A1H3RAH2"/>
<accession>A0A1H3RAH2</accession>
<dbReference type="RefSeq" id="WP_170831422.1">
    <property type="nucleotide sequence ID" value="NZ_FNPX01000008.1"/>
</dbReference>
<proteinExistence type="predicted"/>
<dbReference type="NCBIfam" id="NF046098">
    <property type="entry name" value="RSP_7527_fam"/>
    <property type="match status" value="1"/>
</dbReference>
<dbReference type="InterPro" id="IPR058227">
    <property type="entry name" value="RSP_7527-like"/>
</dbReference>
<sequence length="45" mass="5037">MNDYTLDMIAIETRARSLRAAYVREALTNLMARLRGTRATGNAHA</sequence>
<dbReference type="STRING" id="1244108.SAMN05444004_10837"/>
<evidence type="ECO:0000313" key="1">
    <source>
        <dbReference type="EMBL" id="SDZ22754.1"/>
    </source>
</evidence>
<dbReference type="EMBL" id="FNPX01000008">
    <property type="protein sequence ID" value="SDZ22754.1"/>
    <property type="molecule type" value="Genomic_DNA"/>
</dbReference>